<accession>A0ABP1R4E6</accession>
<dbReference type="EMBL" id="CAXLJM020000061">
    <property type="protein sequence ID" value="CAL8119709.1"/>
    <property type="molecule type" value="Genomic_DNA"/>
</dbReference>
<comment type="caution">
    <text evidence="1">The sequence shown here is derived from an EMBL/GenBank/DDBJ whole genome shotgun (WGS) entry which is preliminary data.</text>
</comment>
<evidence type="ECO:0000313" key="1">
    <source>
        <dbReference type="EMBL" id="CAL8119709.1"/>
    </source>
</evidence>
<proteinExistence type="predicted"/>
<protein>
    <submittedName>
        <fullName evidence="1">Uncharacterized protein</fullName>
    </submittedName>
</protein>
<sequence>MVESTYSYAQTIMSEELDSLEHEKRQLIVVRNAKLLGKLREHLNHLLSEFEMQHPEKFDEAIEKCSESAARLINKHRRAELCSGITPEQAEKIKELVLPLNNMYDPGRLAFEKHIRDWLIILVTTGAQYPVSFPVSMSSSGHLVLLPVQDMLKLFVSADEKKKAGDREEGGEEEEIEPHVDNLIGKLKAFTNRTLVYGANN</sequence>
<gene>
    <name evidence="1" type="ORF">ODALV1_LOCUS18682</name>
</gene>
<organism evidence="1 2">
    <name type="scientific">Orchesella dallaii</name>
    <dbReference type="NCBI Taxonomy" id="48710"/>
    <lineage>
        <taxon>Eukaryota</taxon>
        <taxon>Metazoa</taxon>
        <taxon>Ecdysozoa</taxon>
        <taxon>Arthropoda</taxon>
        <taxon>Hexapoda</taxon>
        <taxon>Collembola</taxon>
        <taxon>Entomobryomorpha</taxon>
        <taxon>Entomobryoidea</taxon>
        <taxon>Orchesellidae</taxon>
        <taxon>Orchesellinae</taxon>
        <taxon>Orchesella</taxon>
    </lineage>
</organism>
<evidence type="ECO:0000313" key="2">
    <source>
        <dbReference type="Proteomes" id="UP001642540"/>
    </source>
</evidence>
<keyword evidence="2" id="KW-1185">Reference proteome</keyword>
<reference evidence="1 2" key="1">
    <citation type="submission" date="2024-08" db="EMBL/GenBank/DDBJ databases">
        <authorList>
            <person name="Cucini C."/>
            <person name="Frati F."/>
        </authorList>
    </citation>
    <scope>NUCLEOTIDE SEQUENCE [LARGE SCALE GENOMIC DNA]</scope>
</reference>
<dbReference type="Proteomes" id="UP001642540">
    <property type="component" value="Unassembled WGS sequence"/>
</dbReference>
<name>A0ABP1R4E6_9HEXA</name>